<feature type="transmembrane region" description="Helical" evidence="1">
    <location>
        <begin position="112"/>
        <end position="130"/>
    </location>
</feature>
<dbReference type="AlphaFoldDB" id="A0A9W6CVA3"/>
<feature type="domain" description="DUF1206" evidence="2">
    <location>
        <begin position="110"/>
        <end position="173"/>
    </location>
</feature>
<sequence>MDIDSPKDAARTAERSQTFRILARSGYVVLGIIHVIIGAIAISVATGNGGGEAEESGALEQIAKTPFGGVLLWGIAVGLFALAIWSVAEALLAQGSDEKEKWGERLKEGGKAVTYLAVGYTAVVFALGGSSDSSESSQGLAATLIRMPGGVFVLALIGLVVLGIGVGFVWRGVRVSFTDGLNVPSGAVGSALVALGVAGYVAKGIGVGIVGVLFVVAAFTLDPEQAGGLDAALKSLLELPFGVVLLWAIGLGIIAYGAYSVARAKYARL</sequence>
<evidence type="ECO:0000256" key="1">
    <source>
        <dbReference type="SAM" id="Phobius"/>
    </source>
</evidence>
<feature type="transmembrane region" description="Helical" evidence="1">
    <location>
        <begin position="191"/>
        <end position="219"/>
    </location>
</feature>
<organism evidence="3 4">
    <name type="scientific">Agromyces rhizosphaerae</name>
    <dbReference type="NCBI Taxonomy" id="88374"/>
    <lineage>
        <taxon>Bacteria</taxon>
        <taxon>Bacillati</taxon>
        <taxon>Actinomycetota</taxon>
        <taxon>Actinomycetes</taxon>
        <taxon>Micrococcales</taxon>
        <taxon>Microbacteriaceae</taxon>
        <taxon>Agromyces</taxon>
    </lineage>
</organism>
<dbReference type="EMBL" id="BSDP01000001">
    <property type="protein sequence ID" value="GLI25912.1"/>
    <property type="molecule type" value="Genomic_DNA"/>
</dbReference>
<evidence type="ECO:0000313" key="4">
    <source>
        <dbReference type="Proteomes" id="UP001144396"/>
    </source>
</evidence>
<dbReference type="Proteomes" id="UP001144396">
    <property type="component" value="Unassembled WGS sequence"/>
</dbReference>
<evidence type="ECO:0000313" key="3">
    <source>
        <dbReference type="EMBL" id="GLI25912.1"/>
    </source>
</evidence>
<reference evidence="3" key="1">
    <citation type="submission" date="2022-12" db="EMBL/GenBank/DDBJ databases">
        <title>Reference genome sequencing for broad-spectrum identification of bacterial and archaeal isolates by mass spectrometry.</title>
        <authorList>
            <person name="Sekiguchi Y."/>
            <person name="Tourlousse D.M."/>
        </authorList>
    </citation>
    <scope>NUCLEOTIDE SEQUENCE</scope>
    <source>
        <strain evidence="3">14</strain>
    </source>
</reference>
<dbReference type="RefSeq" id="WP_281881916.1">
    <property type="nucleotide sequence ID" value="NZ_BSDP01000001.1"/>
</dbReference>
<dbReference type="InterPro" id="IPR009597">
    <property type="entry name" value="DUF1206"/>
</dbReference>
<keyword evidence="4" id="KW-1185">Reference proteome</keyword>
<feature type="domain" description="DUF1206" evidence="2">
    <location>
        <begin position="26"/>
        <end position="91"/>
    </location>
</feature>
<feature type="transmembrane region" description="Helical" evidence="1">
    <location>
        <begin position="150"/>
        <end position="170"/>
    </location>
</feature>
<comment type="caution">
    <text evidence="3">The sequence shown here is derived from an EMBL/GenBank/DDBJ whole genome shotgun (WGS) entry which is preliminary data.</text>
</comment>
<feature type="transmembrane region" description="Helical" evidence="1">
    <location>
        <begin position="21"/>
        <end position="47"/>
    </location>
</feature>
<keyword evidence="1" id="KW-1133">Transmembrane helix</keyword>
<feature type="transmembrane region" description="Helical" evidence="1">
    <location>
        <begin position="239"/>
        <end position="259"/>
    </location>
</feature>
<feature type="domain" description="DUF1206" evidence="2">
    <location>
        <begin position="198"/>
        <end position="266"/>
    </location>
</feature>
<accession>A0A9W6CVA3</accession>
<name>A0A9W6CVA3_9MICO</name>
<evidence type="ECO:0000259" key="2">
    <source>
        <dbReference type="Pfam" id="PF06724"/>
    </source>
</evidence>
<keyword evidence="1" id="KW-0472">Membrane</keyword>
<gene>
    <name evidence="3" type="ORF">ARHIZOSPH14_01540</name>
</gene>
<keyword evidence="1" id="KW-0812">Transmembrane</keyword>
<dbReference type="Pfam" id="PF06724">
    <property type="entry name" value="DUF1206"/>
    <property type="match status" value="3"/>
</dbReference>
<feature type="transmembrane region" description="Helical" evidence="1">
    <location>
        <begin position="67"/>
        <end position="92"/>
    </location>
</feature>
<proteinExistence type="predicted"/>
<protein>
    <recommendedName>
        <fullName evidence="2">DUF1206 domain-containing protein</fullName>
    </recommendedName>
</protein>